<dbReference type="InterPro" id="IPR057432">
    <property type="entry name" value="Lin-15A/B-like_dom"/>
</dbReference>
<sequence length="310" mass="36040">MDDTVIKEEVIEEDFSFKFKNGEYVEVKQEEIEQKPEHLLENEVKTEQIDFFGTNEPDEFFEDFELKPKGNDSKIENVSTEAGSRSCKICQKRMPRNLLKLIKSEEDKAVLSEIFKIEGFLETKTYYVCVSHIQMIIDENDSKLKSPTNRYEQLMSSFIRRNKTSMQVNKIRTINFKIQIFRNNCKLRRARCTVCHILRTSSELYHMRSNGIRIVLMTGCILRGSHSFVQAKSSITTTVGVTCYSHCKESIDEIFEYLGVRNIQEFLKCSTLLMGNLMDIVKNIDSKFSVDQFINALHTLVMKTPKNVSE</sequence>
<accession>A0A2G5TQS0</accession>
<evidence type="ECO:0000259" key="1">
    <source>
        <dbReference type="Pfam" id="PF25375"/>
    </source>
</evidence>
<protein>
    <recommendedName>
        <fullName evidence="1">Lin-15A/B-like domain-containing protein</fullName>
    </recommendedName>
</protein>
<reference evidence="3" key="1">
    <citation type="submission" date="2017-10" db="EMBL/GenBank/DDBJ databases">
        <title>Rapid genome shrinkage in a self-fertile nematode reveals novel sperm competition proteins.</title>
        <authorList>
            <person name="Yin D."/>
            <person name="Schwarz E.M."/>
            <person name="Thomas C.G."/>
            <person name="Felde R.L."/>
            <person name="Korf I.F."/>
            <person name="Cutter A.D."/>
            <person name="Schartner C.M."/>
            <person name="Ralston E.J."/>
            <person name="Meyer B.J."/>
            <person name="Haag E.S."/>
        </authorList>
    </citation>
    <scope>NUCLEOTIDE SEQUENCE [LARGE SCALE GENOMIC DNA]</scope>
    <source>
        <strain evidence="3">JU1422</strain>
    </source>
</reference>
<dbReference type="Pfam" id="PF25375">
    <property type="entry name" value="Lin-15B"/>
    <property type="match status" value="1"/>
</dbReference>
<dbReference type="PANTHER" id="PTHR22716:SF1">
    <property type="entry name" value="ETS CLASS TRANSCRIPTION FACTOR-RELATED"/>
    <property type="match status" value="1"/>
</dbReference>
<gene>
    <name evidence="2" type="primary">Cnig_chr_V.g21174</name>
    <name evidence="2" type="ORF">B9Z55_021174</name>
</gene>
<keyword evidence="3" id="KW-1185">Reference proteome</keyword>
<dbReference type="PANTHER" id="PTHR22716">
    <property type="entry name" value="ETS CLASS TRANSCRIPTION FACTOR-RELATED-RELATED"/>
    <property type="match status" value="1"/>
</dbReference>
<name>A0A2G5TQS0_9PELO</name>
<comment type="caution">
    <text evidence="2">The sequence shown here is derived from an EMBL/GenBank/DDBJ whole genome shotgun (WGS) entry which is preliminary data.</text>
</comment>
<dbReference type="InterPro" id="IPR040129">
    <property type="entry name" value="Lin-15B-like"/>
</dbReference>
<dbReference type="Proteomes" id="UP000230233">
    <property type="component" value="Chromosome V"/>
</dbReference>
<organism evidence="2 3">
    <name type="scientific">Caenorhabditis nigoni</name>
    <dbReference type="NCBI Taxonomy" id="1611254"/>
    <lineage>
        <taxon>Eukaryota</taxon>
        <taxon>Metazoa</taxon>
        <taxon>Ecdysozoa</taxon>
        <taxon>Nematoda</taxon>
        <taxon>Chromadorea</taxon>
        <taxon>Rhabditida</taxon>
        <taxon>Rhabditina</taxon>
        <taxon>Rhabditomorpha</taxon>
        <taxon>Rhabditoidea</taxon>
        <taxon>Rhabditidae</taxon>
        <taxon>Peloderinae</taxon>
        <taxon>Caenorhabditis</taxon>
    </lineage>
</organism>
<dbReference type="EMBL" id="PDUG01000005">
    <property type="protein sequence ID" value="PIC29660.1"/>
    <property type="molecule type" value="Genomic_DNA"/>
</dbReference>
<evidence type="ECO:0000313" key="2">
    <source>
        <dbReference type="EMBL" id="PIC29660.1"/>
    </source>
</evidence>
<proteinExistence type="predicted"/>
<dbReference type="AlphaFoldDB" id="A0A2G5TQS0"/>
<dbReference type="GO" id="GO:0040027">
    <property type="term" value="P:negative regulation of vulval development"/>
    <property type="evidence" value="ECO:0007669"/>
    <property type="project" value="InterPro"/>
</dbReference>
<evidence type="ECO:0000313" key="3">
    <source>
        <dbReference type="Proteomes" id="UP000230233"/>
    </source>
</evidence>
<feature type="domain" description="Lin-15A/B-like" evidence="1">
    <location>
        <begin position="190"/>
        <end position="304"/>
    </location>
</feature>